<organism evidence="2 3">
    <name type="scientific">Micromonospora olivasterospora</name>
    <dbReference type="NCBI Taxonomy" id="1880"/>
    <lineage>
        <taxon>Bacteria</taxon>
        <taxon>Bacillati</taxon>
        <taxon>Actinomycetota</taxon>
        <taxon>Actinomycetes</taxon>
        <taxon>Micromonosporales</taxon>
        <taxon>Micromonosporaceae</taxon>
        <taxon>Micromonospora</taxon>
    </lineage>
</organism>
<keyword evidence="3" id="KW-1185">Reference proteome</keyword>
<evidence type="ECO:0000313" key="3">
    <source>
        <dbReference type="Proteomes" id="UP000319825"/>
    </source>
</evidence>
<feature type="region of interest" description="Disordered" evidence="1">
    <location>
        <begin position="1"/>
        <end position="70"/>
    </location>
</feature>
<dbReference type="AlphaFoldDB" id="A0A562I6M5"/>
<sequence>MAKTIGREVEAADRRTRHASTPGETRRRRQEARNVPGRNPVASSLHPWRTGPNFRLSSRLPFRPDAGGTRTSFGRLVTTGGDLRLNAMAVCVACGTT</sequence>
<proteinExistence type="predicted"/>
<reference evidence="2 3" key="1">
    <citation type="submission" date="2019-07" db="EMBL/GenBank/DDBJ databases">
        <title>R&amp;d 2014.</title>
        <authorList>
            <person name="Klenk H.-P."/>
        </authorList>
    </citation>
    <scope>NUCLEOTIDE SEQUENCE [LARGE SCALE GENOMIC DNA]</scope>
    <source>
        <strain evidence="2 3">DSM 43868</strain>
    </source>
</reference>
<evidence type="ECO:0000256" key="1">
    <source>
        <dbReference type="SAM" id="MobiDB-lite"/>
    </source>
</evidence>
<comment type="caution">
    <text evidence="2">The sequence shown here is derived from an EMBL/GenBank/DDBJ whole genome shotgun (WGS) entry which is preliminary data.</text>
</comment>
<gene>
    <name evidence="2" type="ORF">JD77_01606</name>
</gene>
<dbReference type="EMBL" id="VLKE01000001">
    <property type="protein sequence ID" value="TWH66649.1"/>
    <property type="molecule type" value="Genomic_DNA"/>
</dbReference>
<feature type="compositionally biased region" description="Basic and acidic residues" evidence="1">
    <location>
        <begin position="1"/>
        <end position="14"/>
    </location>
</feature>
<accession>A0A562I6M5</accession>
<dbReference type="Proteomes" id="UP000319825">
    <property type="component" value="Unassembled WGS sequence"/>
</dbReference>
<protein>
    <submittedName>
        <fullName evidence="2">Uncharacterized protein</fullName>
    </submittedName>
</protein>
<evidence type="ECO:0000313" key="2">
    <source>
        <dbReference type="EMBL" id="TWH66649.1"/>
    </source>
</evidence>
<name>A0A562I6M5_MICOL</name>